<feature type="transmembrane region" description="Helical" evidence="1">
    <location>
        <begin position="63"/>
        <end position="81"/>
    </location>
</feature>
<dbReference type="EMBL" id="FNGP01000004">
    <property type="protein sequence ID" value="SDL64187.1"/>
    <property type="molecule type" value="Genomic_DNA"/>
</dbReference>
<dbReference type="Gene3D" id="1.20.1280.290">
    <property type="match status" value="2"/>
</dbReference>
<feature type="transmembrane region" description="Helical" evidence="1">
    <location>
        <begin position="101"/>
        <end position="125"/>
    </location>
</feature>
<keyword evidence="1" id="KW-0472">Membrane</keyword>
<keyword evidence="1" id="KW-1133">Transmembrane helix</keyword>
<gene>
    <name evidence="2" type="ORF">SAMN04488242_2256</name>
</gene>
<reference evidence="2 3" key="1">
    <citation type="submission" date="2016-10" db="EMBL/GenBank/DDBJ databases">
        <authorList>
            <person name="de Groot N.N."/>
        </authorList>
    </citation>
    <scope>NUCLEOTIDE SEQUENCE [LARGE SCALE GENOMIC DNA]</scope>
    <source>
        <strain evidence="2 3">CGMCC 1.9159</strain>
    </source>
</reference>
<feature type="transmembrane region" description="Helical" evidence="1">
    <location>
        <begin position="39"/>
        <end position="56"/>
    </location>
</feature>
<sequence length="207" mass="21786">MDIVGLLAWLAAAVGTSTAVPQLARILRTRVTTGVSTKLWQLSLLSAVAWTAHGYLTEQHAITWPTAAVGLLQATILVAVARSEGAGMLRTFLPPVLGGVAMIALNVAMGPVVFGAVITLAPTMGQLAQLRVMHRASDLFGVSRDYLVLNLAAQALWLGYGLLAVEWAMRVSAGTMTVLASVSLAYYLHRRLRLARAAETLAVGAAA</sequence>
<proteinExistence type="predicted"/>
<evidence type="ECO:0000313" key="2">
    <source>
        <dbReference type="EMBL" id="SDL64187.1"/>
    </source>
</evidence>
<organism evidence="2 3">
    <name type="scientific">Tessaracoccus oleiagri</name>
    <dbReference type="NCBI Taxonomy" id="686624"/>
    <lineage>
        <taxon>Bacteria</taxon>
        <taxon>Bacillati</taxon>
        <taxon>Actinomycetota</taxon>
        <taxon>Actinomycetes</taxon>
        <taxon>Propionibacteriales</taxon>
        <taxon>Propionibacteriaceae</taxon>
        <taxon>Tessaracoccus</taxon>
    </lineage>
</organism>
<dbReference type="OrthoDB" id="5060574at2"/>
<protein>
    <submittedName>
        <fullName evidence="2">Sugar efflux transporter for intercellular exchange</fullName>
    </submittedName>
</protein>
<feature type="transmembrane region" description="Helical" evidence="1">
    <location>
        <begin position="171"/>
        <end position="188"/>
    </location>
</feature>
<evidence type="ECO:0000313" key="3">
    <source>
        <dbReference type="Proteomes" id="UP000199475"/>
    </source>
</evidence>
<evidence type="ECO:0000256" key="1">
    <source>
        <dbReference type="SAM" id="Phobius"/>
    </source>
</evidence>
<name>A0A1G9LQY9_9ACTN</name>
<keyword evidence="1" id="KW-0812">Transmembrane</keyword>
<dbReference type="AlphaFoldDB" id="A0A1G9LQY9"/>
<accession>A0A1G9LQY9</accession>
<dbReference type="STRING" id="686624.SAMN04488242_2256"/>
<keyword evidence="3" id="KW-1185">Reference proteome</keyword>
<dbReference type="Proteomes" id="UP000199475">
    <property type="component" value="Unassembled WGS sequence"/>
</dbReference>